<organism evidence="1">
    <name type="scientific">viral metagenome</name>
    <dbReference type="NCBI Taxonomy" id="1070528"/>
    <lineage>
        <taxon>unclassified sequences</taxon>
        <taxon>metagenomes</taxon>
        <taxon>organismal metagenomes</taxon>
    </lineage>
</organism>
<accession>A0A6C0HBQ1</accession>
<evidence type="ECO:0000313" key="1">
    <source>
        <dbReference type="EMBL" id="QHT77810.1"/>
    </source>
</evidence>
<proteinExistence type="predicted"/>
<protein>
    <submittedName>
        <fullName evidence="1">Uncharacterized protein</fullName>
    </submittedName>
</protein>
<reference evidence="1" key="1">
    <citation type="journal article" date="2020" name="Nature">
        <title>Giant virus diversity and host interactions through global metagenomics.</title>
        <authorList>
            <person name="Schulz F."/>
            <person name="Roux S."/>
            <person name="Paez-Espino D."/>
            <person name="Jungbluth S."/>
            <person name="Walsh D.A."/>
            <person name="Denef V.J."/>
            <person name="McMahon K.D."/>
            <person name="Konstantinidis K.T."/>
            <person name="Eloe-Fadrosh E.A."/>
            <person name="Kyrpides N.C."/>
            <person name="Woyke T."/>
        </authorList>
    </citation>
    <scope>NUCLEOTIDE SEQUENCE</scope>
    <source>
        <strain evidence="1">GVMAG-M-3300023179-90</strain>
    </source>
</reference>
<sequence>MQLRSGKIVNDKPTGSDFKDKPAKLRSILREIRHLLDIAVNRDGNTVYERLSNVYNLIKYIFTHLYILYKDVSLKTFLYTLYLKAHEVICQTHDLENKYDNNPLYSDLSQKIISMSMTIIGRLEKLLQFSYK</sequence>
<dbReference type="EMBL" id="MN739921">
    <property type="protein sequence ID" value="QHT77810.1"/>
    <property type="molecule type" value="Genomic_DNA"/>
</dbReference>
<name>A0A6C0HBQ1_9ZZZZ</name>
<dbReference type="AlphaFoldDB" id="A0A6C0HBQ1"/>